<dbReference type="PANTHER" id="PTHR43130:SF15">
    <property type="entry name" value="THIJ_PFPI FAMILY PROTEIN (AFU_ORTHOLOGUE AFUA_5G14240)"/>
    <property type="match status" value="1"/>
</dbReference>
<dbReference type="PANTHER" id="PTHR43130">
    <property type="entry name" value="ARAC-FAMILY TRANSCRIPTIONAL REGULATOR"/>
    <property type="match status" value="1"/>
</dbReference>
<dbReference type="Pfam" id="PF01965">
    <property type="entry name" value="DJ-1_PfpI"/>
    <property type="match status" value="1"/>
</dbReference>
<evidence type="ECO:0000259" key="1">
    <source>
        <dbReference type="Pfam" id="PF01965"/>
    </source>
</evidence>
<dbReference type="InterPro" id="IPR002818">
    <property type="entry name" value="DJ-1/PfpI"/>
</dbReference>
<comment type="caution">
    <text evidence="2">The sequence shown here is derived from an EMBL/GenBank/DDBJ whole genome shotgun (WGS) entry which is preliminary data.</text>
</comment>
<proteinExistence type="predicted"/>
<gene>
    <name evidence="2" type="ORF">J2Z32_000079</name>
</gene>
<dbReference type="SUPFAM" id="SSF52317">
    <property type="entry name" value="Class I glutamine amidotransferase-like"/>
    <property type="match status" value="1"/>
</dbReference>
<dbReference type="RefSeq" id="WP_210087175.1">
    <property type="nucleotide sequence ID" value="NZ_JAGGKG010000001.1"/>
</dbReference>
<dbReference type="CDD" id="cd03139">
    <property type="entry name" value="GATase1_PfpI_2"/>
    <property type="match status" value="1"/>
</dbReference>
<evidence type="ECO:0000313" key="2">
    <source>
        <dbReference type="EMBL" id="MBP1903467.1"/>
    </source>
</evidence>
<dbReference type="GO" id="GO:0006508">
    <property type="term" value="P:proteolysis"/>
    <property type="evidence" value="ECO:0007669"/>
    <property type="project" value="UniProtKB-KW"/>
</dbReference>
<dbReference type="Proteomes" id="UP001519272">
    <property type="component" value="Unassembled WGS sequence"/>
</dbReference>
<organism evidence="2 3">
    <name type="scientific">Paenibacillus turicensis</name>
    <dbReference type="NCBI Taxonomy" id="160487"/>
    <lineage>
        <taxon>Bacteria</taxon>
        <taxon>Bacillati</taxon>
        <taxon>Bacillota</taxon>
        <taxon>Bacilli</taxon>
        <taxon>Bacillales</taxon>
        <taxon>Paenibacillaceae</taxon>
        <taxon>Paenibacillus</taxon>
    </lineage>
</organism>
<keyword evidence="2" id="KW-0645">Protease</keyword>
<dbReference type="GO" id="GO:0008233">
    <property type="term" value="F:peptidase activity"/>
    <property type="evidence" value="ECO:0007669"/>
    <property type="project" value="UniProtKB-KW"/>
</dbReference>
<dbReference type="InterPro" id="IPR029062">
    <property type="entry name" value="Class_I_gatase-like"/>
</dbReference>
<keyword evidence="2" id="KW-0378">Hydrolase</keyword>
<keyword evidence="3" id="KW-1185">Reference proteome</keyword>
<name>A0ABS4FLL8_9BACL</name>
<sequence>MDVNVLLFDDFETLDAFGPVEILGCVADYHLRYVSKSGGLISSKQGFKIETEKIASEDLSGILLIPGGSGTRTLVNDELFIEFLRKLVLNSQYCLTVCTGSALLAKTGLLDTKKATSNKKAFAWVKSVNNDVKWVEKARWVVDGNYYTSSGVSAGMDMVLGFIRDQLGVKTAMQISDYIEYIWNDDPDFDPFANTLH</sequence>
<protein>
    <submittedName>
        <fullName evidence="2">Intracellular protease/amidase</fullName>
    </submittedName>
</protein>
<dbReference type="InterPro" id="IPR052158">
    <property type="entry name" value="INH-QAR"/>
</dbReference>
<evidence type="ECO:0000313" key="3">
    <source>
        <dbReference type="Proteomes" id="UP001519272"/>
    </source>
</evidence>
<feature type="domain" description="DJ-1/PfpI" evidence="1">
    <location>
        <begin position="3"/>
        <end position="163"/>
    </location>
</feature>
<dbReference type="EMBL" id="JAGGKG010000001">
    <property type="protein sequence ID" value="MBP1903467.1"/>
    <property type="molecule type" value="Genomic_DNA"/>
</dbReference>
<dbReference type="Gene3D" id="3.40.50.880">
    <property type="match status" value="1"/>
</dbReference>
<accession>A0ABS4FLL8</accession>
<reference evidence="2 3" key="1">
    <citation type="submission" date="2021-03" db="EMBL/GenBank/DDBJ databases">
        <title>Genomic Encyclopedia of Type Strains, Phase IV (KMG-IV): sequencing the most valuable type-strain genomes for metagenomic binning, comparative biology and taxonomic classification.</title>
        <authorList>
            <person name="Goeker M."/>
        </authorList>
    </citation>
    <scope>NUCLEOTIDE SEQUENCE [LARGE SCALE GENOMIC DNA]</scope>
    <source>
        <strain evidence="2 3">DSM 14349</strain>
    </source>
</reference>